<dbReference type="RefSeq" id="WP_310422758.1">
    <property type="nucleotide sequence ID" value="NZ_JAVDYC010000001.1"/>
</dbReference>
<evidence type="ECO:0000259" key="3">
    <source>
        <dbReference type="PROSITE" id="PS51186"/>
    </source>
</evidence>
<dbReference type="InterPro" id="IPR050832">
    <property type="entry name" value="Bact_Acetyltransf"/>
</dbReference>
<dbReference type="SUPFAM" id="SSF55729">
    <property type="entry name" value="Acyl-CoA N-acyltransferases (Nat)"/>
    <property type="match status" value="1"/>
</dbReference>
<keyword evidence="1" id="KW-0808">Transferase</keyword>
<dbReference type="CDD" id="cd04301">
    <property type="entry name" value="NAT_SF"/>
    <property type="match status" value="1"/>
</dbReference>
<dbReference type="EMBL" id="JAVDYC010000001">
    <property type="protein sequence ID" value="MDR7326663.1"/>
    <property type="molecule type" value="Genomic_DNA"/>
</dbReference>
<dbReference type="GO" id="GO:0016747">
    <property type="term" value="F:acyltransferase activity, transferring groups other than amino-acyl groups"/>
    <property type="evidence" value="ECO:0007669"/>
    <property type="project" value="InterPro"/>
</dbReference>
<evidence type="ECO:0000256" key="2">
    <source>
        <dbReference type="ARBA" id="ARBA00023315"/>
    </source>
</evidence>
<reference evidence="4 5" key="1">
    <citation type="submission" date="2023-07" db="EMBL/GenBank/DDBJ databases">
        <title>Sequencing the genomes of 1000 actinobacteria strains.</title>
        <authorList>
            <person name="Klenk H.-P."/>
        </authorList>
    </citation>
    <scope>NUCLEOTIDE SEQUENCE [LARGE SCALE GENOMIC DNA]</scope>
    <source>
        <strain evidence="4 5">DSM 44711</strain>
    </source>
</reference>
<dbReference type="InterPro" id="IPR000182">
    <property type="entry name" value="GNAT_dom"/>
</dbReference>
<organism evidence="4 5">
    <name type="scientific">Catenuloplanes niger</name>
    <dbReference type="NCBI Taxonomy" id="587534"/>
    <lineage>
        <taxon>Bacteria</taxon>
        <taxon>Bacillati</taxon>
        <taxon>Actinomycetota</taxon>
        <taxon>Actinomycetes</taxon>
        <taxon>Micromonosporales</taxon>
        <taxon>Micromonosporaceae</taxon>
        <taxon>Catenuloplanes</taxon>
    </lineage>
</organism>
<evidence type="ECO:0000313" key="4">
    <source>
        <dbReference type="EMBL" id="MDR7326663.1"/>
    </source>
</evidence>
<gene>
    <name evidence="4" type="ORF">J2S44_006913</name>
</gene>
<dbReference type="PROSITE" id="PS51186">
    <property type="entry name" value="GNAT"/>
    <property type="match status" value="1"/>
</dbReference>
<proteinExistence type="predicted"/>
<keyword evidence="5" id="KW-1185">Reference proteome</keyword>
<dbReference type="PANTHER" id="PTHR43877:SF1">
    <property type="entry name" value="ACETYLTRANSFERASE"/>
    <property type="match status" value="1"/>
</dbReference>
<dbReference type="InterPro" id="IPR016181">
    <property type="entry name" value="Acyl_CoA_acyltransferase"/>
</dbReference>
<dbReference type="Pfam" id="PF00583">
    <property type="entry name" value="Acetyltransf_1"/>
    <property type="match status" value="1"/>
</dbReference>
<name>A0AAE3ZZ24_9ACTN</name>
<comment type="caution">
    <text evidence="4">The sequence shown here is derived from an EMBL/GenBank/DDBJ whole genome shotgun (WGS) entry which is preliminary data.</text>
</comment>
<dbReference type="Proteomes" id="UP001183629">
    <property type="component" value="Unassembled WGS sequence"/>
</dbReference>
<evidence type="ECO:0000256" key="1">
    <source>
        <dbReference type="ARBA" id="ARBA00022679"/>
    </source>
</evidence>
<protein>
    <submittedName>
        <fullName evidence="4">GNAT superfamily N-acetyltransferase</fullName>
    </submittedName>
</protein>
<feature type="domain" description="N-acetyltransferase" evidence="3">
    <location>
        <begin position="1"/>
        <end position="176"/>
    </location>
</feature>
<sequence length="176" mass="19332">MRTRPATVDDASVLADVHVRTWQATYRGFVPDSYLGALDPVRWRPFWQDRLREPEGRAGVLVLLPADGERPVGFVSFGPSRDPADGPGTGEAVGEIFAIYVLPAYQGGGGGRLLITEALRALAADGCHRATLWVLDGNTAARRFYERGGWRPDGHTKRDDSRGFPLDEVRYARGLP</sequence>
<dbReference type="PANTHER" id="PTHR43877">
    <property type="entry name" value="AMINOALKYLPHOSPHONATE N-ACETYLTRANSFERASE-RELATED-RELATED"/>
    <property type="match status" value="1"/>
</dbReference>
<accession>A0AAE3ZZ24</accession>
<dbReference type="AlphaFoldDB" id="A0AAE3ZZ24"/>
<keyword evidence="2" id="KW-0012">Acyltransferase</keyword>
<dbReference type="Gene3D" id="3.40.630.30">
    <property type="match status" value="1"/>
</dbReference>
<evidence type="ECO:0000313" key="5">
    <source>
        <dbReference type="Proteomes" id="UP001183629"/>
    </source>
</evidence>